<dbReference type="Pfam" id="PF05258">
    <property type="entry name" value="DciA"/>
    <property type="match status" value="1"/>
</dbReference>
<comment type="caution">
    <text evidence="1">The sequence shown here is derived from an EMBL/GenBank/DDBJ whole genome shotgun (WGS) entry which is preliminary data.</text>
</comment>
<evidence type="ECO:0000313" key="2">
    <source>
        <dbReference type="Proteomes" id="UP000189681"/>
    </source>
</evidence>
<sequence length="116" mass="13386">MLEGLPERYFFNRSNAVKVGQVLKGLFPKRSREDGICKEVRNAWKEIVGEEVYQSTEITDLKKGILYVNVESPVLIHHLTNFEKDAIIHGINELTQANYLNDIRFKVGILNDGRRK</sequence>
<dbReference type="EMBL" id="AYTS01000029">
    <property type="protein sequence ID" value="OOP57472.1"/>
    <property type="molecule type" value="Genomic_DNA"/>
</dbReference>
<evidence type="ECO:0000313" key="1">
    <source>
        <dbReference type="EMBL" id="OOP57472.1"/>
    </source>
</evidence>
<gene>
    <name evidence="1" type="ORF">AYP45_03260</name>
</gene>
<evidence type="ECO:0008006" key="3">
    <source>
        <dbReference type="Google" id="ProtNLM"/>
    </source>
</evidence>
<organism evidence="1 2">
    <name type="scientific">Candidatus Brocadia carolinensis</name>
    <dbReference type="NCBI Taxonomy" id="1004156"/>
    <lineage>
        <taxon>Bacteria</taxon>
        <taxon>Pseudomonadati</taxon>
        <taxon>Planctomycetota</taxon>
        <taxon>Candidatus Brocadiia</taxon>
        <taxon>Candidatus Brocadiales</taxon>
        <taxon>Candidatus Brocadiaceae</taxon>
        <taxon>Candidatus Brocadia</taxon>
    </lineage>
</organism>
<protein>
    <recommendedName>
        <fullName evidence="3">DUF721 domain-containing protein</fullName>
    </recommendedName>
</protein>
<proteinExistence type="predicted"/>
<dbReference type="STRING" id="1004156.AYP45_03260"/>
<dbReference type="PANTHER" id="PTHR36456">
    <property type="entry name" value="UPF0232 PROTEIN SCO3875"/>
    <property type="match status" value="1"/>
</dbReference>
<dbReference type="InterPro" id="IPR007922">
    <property type="entry name" value="DciA-like"/>
</dbReference>
<dbReference type="AlphaFoldDB" id="A0A1V4AWH4"/>
<dbReference type="Proteomes" id="UP000189681">
    <property type="component" value="Unassembled WGS sequence"/>
</dbReference>
<name>A0A1V4AWH4_9BACT</name>
<accession>A0A1V4AWH4</accession>
<reference evidence="1 2" key="1">
    <citation type="journal article" date="2017" name="Water Res.">
        <title>Discovery and metagenomic analysis of an anammox bacterial enrichment related to Candidatus "Brocadia caroliniensis" in a full-scale glycerol-fed nitritation-denitritation separate centrate treatment process.</title>
        <authorList>
            <person name="Park H."/>
            <person name="Brotto A.C."/>
            <person name="van Loosdrecht M.C."/>
            <person name="Chandran K."/>
        </authorList>
    </citation>
    <scope>NUCLEOTIDE SEQUENCE [LARGE SCALE GENOMIC DNA]</scope>
    <source>
        <strain evidence="1">26THWARD</strain>
    </source>
</reference>
<dbReference type="PANTHER" id="PTHR36456:SF1">
    <property type="entry name" value="UPF0232 PROTEIN SCO3875"/>
    <property type="match status" value="1"/>
</dbReference>